<dbReference type="Ensembl" id="ENSPNAT00000064344.1">
    <property type="protein sequence ID" value="ENSPNAP00000041424.1"/>
    <property type="gene ID" value="ENSPNAG00000031334.1"/>
</dbReference>
<dbReference type="Pfam" id="PF00129">
    <property type="entry name" value="MHC_I"/>
    <property type="match status" value="1"/>
</dbReference>
<dbReference type="GO" id="GO:0009897">
    <property type="term" value="C:external side of plasma membrane"/>
    <property type="evidence" value="ECO:0007669"/>
    <property type="project" value="TreeGrafter"/>
</dbReference>
<evidence type="ECO:0000313" key="5">
    <source>
        <dbReference type="Ensembl" id="ENSPNAP00000041424.1"/>
    </source>
</evidence>
<reference evidence="5" key="3">
    <citation type="submission" date="2025-09" db="UniProtKB">
        <authorList>
            <consortium name="Ensembl"/>
        </authorList>
    </citation>
    <scope>IDENTIFICATION</scope>
</reference>
<sequence length="287" mass="32896">MELHVTLCLLYCCAACTLAAKHFYTTLYTVTRASCQPEFTAVSFVNEWQITRYDSQNKTLTAMHSWVRAALSDQHWEKYKETHLSEYSRLREELNAKMRSLGHVNDIHTFQRRSGCEWDDVTGLSKGFDEYGYDGEDFISLDLNQMRYVPHTTQANITAERWNRDGALIQSQSSYHTRECVNWLKRFGKTNLEQTGSISFFQRTSFSPVVCHVAGFCPSAMKISWRKDGKDMKENVRIGAALPDGEGTYLRNVSLNITELDSNTFTCVVGNTSRDLDKRQLKSESGE</sequence>
<feature type="chain" id="PRO_5043692084" description="Ig-like domain-containing protein" evidence="3">
    <location>
        <begin position="20"/>
        <end position="287"/>
    </location>
</feature>
<dbReference type="InterPro" id="IPR013783">
    <property type="entry name" value="Ig-like_fold"/>
</dbReference>
<evidence type="ECO:0000256" key="1">
    <source>
        <dbReference type="ARBA" id="ARBA00023180"/>
    </source>
</evidence>
<dbReference type="GeneTree" id="ENSGT01120000271828"/>
<dbReference type="Gene3D" id="2.60.40.10">
    <property type="entry name" value="Immunoglobulins"/>
    <property type="match status" value="1"/>
</dbReference>
<comment type="similarity">
    <text evidence="2">Belongs to the MHC class I family.</text>
</comment>
<dbReference type="InterPro" id="IPR037055">
    <property type="entry name" value="MHC_I-like_Ag-recog_sf"/>
</dbReference>
<dbReference type="GO" id="GO:0005615">
    <property type="term" value="C:extracellular space"/>
    <property type="evidence" value="ECO:0007669"/>
    <property type="project" value="TreeGrafter"/>
</dbReference>
<dbReference type="Gene3D" id="3.30.500.10">
    <property type="entry name" value="MHC class I-like antigen recognition-like"/>
    <property type="match status" value="1"/>
</dbReference>
<dbReference type="PRINTS" id="PR01638">
    <property type="entry name" value="MHCCLASSI"/>
</dbReference>
<dbReference type="InterPro" id="IPR036179">
    <property type="entry name" value="Ig-like_dom_sf"/>
</dbReference>
<dbReference type="InterPro" id="IPR003597">
    <property type="entry name" value="Ig_C1-set"/>
</dbReference>
<dbReference type="PANTHER" id="PTHR16675">
    <property type="entry name" value="MHC CLASS I-RELATED"/>
    <property type="match status" value="1"/>
</dbReference>
<dbReference type="GO" id="GO:0006955">
    <property type="term" value="P:immune response"/>
    <property type="evidence" value="ECO:0007669"/>
    <property type="project" value="TreeGrafter"/>
</dbReference>
<keyword evidence="6" id="KW-1185">Reference proteome</keyword>
<organism evidence="5 6">
    <name type="scientific">Pygocentrus nattereri</name>
    <name type="common">Red-bellied piranha</name>
    <dbReference type="NCBI Taxonomy" id="42514"/>
    <lineage>
        <taxon>Eukaryota</taxon>
        <taxon>Metazoa</taxon>
        <taxon>Chordata</taxon>
        <taxon>Craniata</taxon>
        <taxon>Vertebrata</taxon>
        <taxon>Euteleostomi</taxon>
        <taxon>Actinopterygii</taxon>
        <taxon>Neopterygii</taxon>
        <taxon>Teleostei</taxon>
        <taxon>Ostariophysi</taxon>
        <taxon>Characiformes</taxon>
        <taxon>Characoidei</taxon>
        <taxon>Pygocentrus</taxon>
    </lineage>
</organism>
<reference evidence="5" key="2">
    <citation type="submission" date="2025-08" db="UniProtKB">
        <authorList>
            <consortium name="Ensembl"/>
        </authorList>
    </citation>
    <scope>IDENTIFICATION</scope>
</reference>
<evidence type="ECO:0000313" key="6">
    <source>
        <dbReference type="Proteomes" id="UP001501920"/>
    </source>
</evidence>
<dbReference type="InterPro" id="IPR011161">
    <property type="entry name" value="MHC_I-like_Ag-recog"/>
</dbReference>
<dbReference type="InterPro" id="IPR001039">
    <property type="entry name" value="MHC_I_a_a1/a2"/>
</dbReference>
<evidence type="ECO:0000259" key="4">
    <source>
        <dbReference type="PROSITE" id="PS50835"/>
    </source>
</evidence>
<dbReference type="InterPro" id="IPR007110">
    <property type="entry name" value="Ig-like_dom"/>
</dbReference>
<dbReference type="PANTHER" id="PTHR16675:SF237">
    <property type="entry name" value="MHC CLASS I ANTIGEN TRANSCRIPT VARIANT 1-RELATED"/>
    <property type="match status" value="1"/>
</dbReference>
<dbReference type="PROSITE" id="PS50835">
    <property type="entry name" value="IG_LIKE"/>
    <property type="match status" value="1"/>
</dbReference>
<evidence type="ECO:0000256" key="3">
    <source>
        <dbReference type="SAM" id="SignalP"/>
    </source>
</evidence>
<evidence type="ECO:0000256" key="2">
    <source>
        <dbReference type="RuleBase" id="RU004439"/>
    </source>
</evidence>
<accession>A0AAR2ITP8</accession>
<keyword evidence="1" id="KW-0325">Glycoprotein</keyword>
<dbReference type="AlphaFoldDB" id="A0AAR2ITP8"/>
<dbReference type="Pfam" id="PF07654">
    <property type="entry name" value="C1-set"/>
    <property type="match status" value="1"/>
</dbReference>
<protein>
    <recommendedName>
        <fullName evidence="4">Ig-like domain-containing protein</fullName>
    </recommendedName>
</protein>
<keyword evidence="3" id="KW-0732">Signal</keyword>
<name>A0AAR2ITP8_PYGNA</name>
<feature type="signal peptide" evidence="3">
    <location>
        <begin position="1"/>
        <end position="19"/>
    </location>
</feature>
<proteinExistence type="inferred from homology"/>
<dbReference type="SMART" id="SM00407">
    <property type="entry name" value="IGc1"/>
    <property type="match status" value="1"/>
</dbReference>
<dbReference type="InterPro" id="IPR011162">
    <property type="entry name" value="MHC_I/II-like_Ag-recog"/>
</dbReference>
<dbReference type="SUPFAM" id="SSF48726">
    <property type="entry name" value="Immunoglobulin"/>
    <property type="match status" value="1"/>
</dbReference>
<feature type="domain" description="Ig-like" evidence="4">
    <location>
        <begin position="209"/>
        <end position="277"/>
    </location>
</feature>
<dbReference type="SUPFAM" id="SSF54452">
    <property type="entry name" value="MHC antigen-recognition domain"/>
    <property type="match status" value="1"/>
</dbReference>
<dbReference type="InterPro" id="IPR050208">
    <property type="entry name" value="MHC_class-I_related"/>
</dbReference>
<dbReference type="Proteomes" id="UP001501920">
    <property type="component" value="Chromosome 23"/>
</dbReference>
<reference evidence="5 6" key="1">
    <citation type="submission" date="2020-10" db="EMBL/GenBank/DDBJ databases">
        <title>Pygocentrus nattereri (red-bellied piranha) genome, fPygNat1, primary haplotype.</title>
        <authorList>
            <person name="Myers G."/>
            <person name="Meyer A."/>
            <person name="Karagic N."/>
            <person name="Pippel M."/>
            <person name="Winkler S."/>
            <person name="Tracey A."/>
            <person name="Wood J."/>
            <person name="Formenti G."/>
            <person name="Howe K."/>
            <person name="Fedrigo O."/>
            <person name="Jarvis E.D."/>
        </authorList>
    </citation>
    <scope>NUCLEOTIDE SEQUENCE [LARGE SCALE GENOMIC DNA]</scope>
</reference>